<evidence type="ECO:0000313" key="4">
    <source>
        <dbReference type="Proteomes" id="UP000767327"/>
    </source>
</evidence>
<evidence type="ECO:0000313" key="3">
    <source>
        <dbReference type="EMBL" id="NLT80262.1"/>
    </source>
</evidence>
<reference evidence="3" key="1">
    <citation type="journal article" date="2020" name="Biotechnol. Biofuels">
        <title>New insights from the biogas microbiome by comprehensive genome-resolved metagenomics of nearly 1600 species originating from multiple anaerobic digesters.</title>
        <authorList>
            <person name="Campanaro S."/>
            <person name="Treu L."/>
            <person name="Rodriguez-R L.M."/>
            <person name="Kovalovszki A."/>
            <person name="Ziels R.M."/>
            <person name="Maus I."/>
            <person name="Zhu X."/>
            <person name="Kougias P.G."/>
            <person name="Basile A."/>
            <person name="Luo G."/>
            <person name="Schluter A."/>
            <person name="Konstantinidis K.T."/>
            <person name="Angelidaki I."/>
        </authorList>
    </citation>
    <scope>NUCLEOTIDE SEQUENCE</scope>
    <source>
        <strain evidence="3">AS01afH2WH_6</strain>
    </source>
</reference>
<evidence type="ECO:0000256" key="2">
    <source>
        <dbReference type="SAM" id="Phobius"/>
    </source>
</evidence>
<comment type="caution">
    <text evidence="3">The sequence shown here is derived from an EMBL/GenBank/DDBJ whole genome shotgun (WGS) entry which is preliminary data.</text>
</comment>
<keyword evidence="2" id="KW-0812">Transmembrane</keyword>
<feature type="transmembrane region" description="Helical" evidence="2">
    <location>
        <begin position="22"/>
        <end position="43"/>
    </location>
</feature>
<dbReference type="EMBL" id="JAAXZR010000026">
    <property type="protein sequence ID" value="NLT80262.1"/>
    <property type="molecule type" value="Genomic_DNA"/>
</dbReference>
<dbReference type="RefSeq" id="WP_273174368.1">
    <property type="nucleotide sequence ID" value="NZ_JAAXZR010000026.1"/>
</dbReference>
<sequence length="355" mass="38020">MGCLHGVVAWVLRYLNPVQRTVSSALGVSMLAVFMLLAGVLVLPVERAAAAGDLGPDGYFSTLREGAKPVAEHDWASTRRILFGITDSSKTYGGASVSGGYKTLAKGRLDSVKDTVSTSWIEAATTSVESNEALLWADDTVTGLVAFDKDMPTSGFFDASGYKSNLANLSDQVADKNYSTFEKSLMRSGVLEGLCTGNYSDECENGPKSSEYTYAAFPLSTGDMYGFFPLQYGSPKESDLQCAHNLVGDWNHFGTCENGGYGYWTRSQSWGFDFQADSIYDFGGGPFGTNASLALNGLRPALRLKLDNILLTANSDDQGQSASGDLGSQLWIPAKPSMPDGQPRLSVARVSGNWN</sequence>
<keyword evidence="2" id="KW-1133">Transmembrane helix</keyword>
<protein>
    <submittedName>
        <fullName evidence="3">Uncharacterized protein</fullName>
    </submittedName>
</protein>
<dbReference type="Proteomes" id="UP000767327">
    <property type="component" value="Unassembled WGS sequence"/>
</dbReference>
<dbReference type="AlphaFoldDB" id="A0A971D0K5"/>
<reference evidence="3" key="2">
    <citation type="submission" date="2020-01" db="EMBL/GenBank/DDBJ databases">
        <authorList>
            <person name="Campanaro S."/>
        </authorList>
    </citation>
    <scope>NUCLEOTIDE SEQUENCE</scope>
    <source>
        <strain evidence="3">AS01afH2WH_6</strain>
    </source>
</reference>
<feature type="region of interest" description="Disordered" evidence="1">
    <location>
        <begin position="317"/>
        <end position="355"/>
    </location>
</feature>
<organism evidence="3 4">
    <name type="scientific">Bifidobacterium crudilactis</name>
    <dbReference type="NCBI Taxonomy" id="327277"/>
    <lineage>
        <taxon>Bacteria</taxon>
        <taxon>Bacillati</taxon>
        <taxon>Actinomycetota</taxon>
        <taxon>Actinomycetes</taxon>
        <taxon>Bifidobacteriales</taxon>
        <taxon>Bifidobacteriaceae</taxon>
        <taxon>Bifidobacterium</taxon>
    </lineage>
</organism>
<keyword evidence="2" id="KW-0472">Membrane</keyword>
<accession>A0A971D0K5</accession>
<name>A0A971D0K5_9BIFI</name>
<evidence type="ECO:0000256" key="1">
    <source>
        <dbReference type="SAM" id="MobiDB-lite"/>
    </source>
</evidence>
<gene>
    <name evidence="3" type="ORF">GXW98_08280</name>
</gene>
<proteinExistence type="predicted"/>